<gene>
    <name evidence="3" type="primary">LOC104595418</name>
</gene>
<dbReference type="PANTHER" id="PTHR31374:SF275">
    <property type="entry name" value="AUXIN-INDUCED PROTEIN 6B-LIKE"/>
    <property type="match status" value="1"/>
</dbReference>
<sequence>MRARETKPSILRLKHAVRKLQRGVLSSLLSRGDSRIGDVKEGHFAVLTTGDGEPRKFFVALSFLANPEFVKLLEEAEREFGFDQQGVLTVPCQPSELLRILSMRRFRDA</sequence>
<name>A0A1U7ZZ02_NELNU</name>
<evidence type="ECO:0000313" key="3">
    <source>
        <dbReference type="RefSeq" id="XP_010254452.1"/>
    </source>
</evidence>
<dbReference type="KEGG" id="nnu:104595418"/>
<keyword evidence="2" id="KW-1185">Reference proteome</keyword>
<protein>
    <submittedName>
        <fullName evidence="3">Auxin-responsive protein SAUR32-like</fullName>
    </submittedName>
</protein>
<dbReference type="OMA" id="MRARETK"/>
<evidence type="ECO:0000313" key="2">
    <source>
        <dbReference type="Proteomes" id="UP000189703"/>
    </source>
</evidence>
<dbReference type="eggNOG" id="ENOG502SXM2">
    <property type="taxonomic scope" value="Eukaryota"/>
</dbReference>
<organism evidence="2 3">
    <name type="scientific">Nelumbo nucifera</name>
    <name type="common">Sacred lotus</name>
    <dbReference type="NCBI Taxonomy" id="4432"/>
    <lineage>
        <taxon>Eukaryota</taxon>
        <taxon>Viridiplantae</taxon>
        <taxon>Streptophyta</taxon>
        <taxon>Embryophyta</taxon>
        <taxon>Tracheophyta</taxon>
        <taxon>Spermatophyta</taxon>
        <taxon>Magnoliopsida</taxon>
        <taxon>Proteales</taxon>
        <taxon>Nelumbonaceae</taxon>
        <taxon>Nelumbo</taxon>
    </lineage>
</organism>
<dbReference type="OrthoDB" id="1930622at2759"/>
<proteinExistence type="inferred from homology"/>
<dbReference type="AlphaFoldDB" id="A0A1U7ZZ02"/>
<dbReference type="GO" id="GO:0009733">
    <property type="term" value="P:response to auxin"/>
    <property type="evidence" value="ECO:0007669"/>
    <property type="project" value="InterPro"/>
</dbReference>
<comment type="similarity">
    <text evidence="1">Belongs to the ARG7 family.</text>
</comment>
<dbReference type="PANTHER" id="PTHR31374">
    <property type="entry name" value="AUXIN-INDUCED PROTEIN-LIKE-RELATED"/>
    <property type="match status" value="1"/>
</dbReference>
<reference evidence="3" key="1">
    <citation type="submission" date="2025-08" db="UniProtKB">
        <authorList>
            <consortium name="RefSeq"/>
        </authorList>
    </citation>
    <scope>IDENTIFICATION</scope>
</reference>
<dbReference type="RefSeq" id="XP_010254452.1">
    <property type="nucleotide sequence ID" value="XM_010256150.1"/>
</dbReference>
<dbReference type="GeneID" id="104595418"/>
<accession>A0A1U7ZZ02</accession>
<dbReference type="InterPro" id="IPR003676">
    <property type="entry name" value="SAUR_fam"/>
</dbReference>
<dbReference type="Pfam" id="PF02519">
    <property type="entry name" value="Auxin_inducible"/>
    <property type="match status" value="1"/>
</dbReference>
<evidence type="ECO:0000256" key="1">
    <source>
        <dbReference type="ARBA" id="ARBA00006974"/>
    </source>
</evidence>
<dbReference type="Proteomes" id="UP000189703">
    <property type="component" value="Unplaced"/>
</dbReference>